<dbReference type="Gene3D" id="1.10.260.40">
    <property type="entry name" value="lambda repressor-like DNA-binding domains"/>
    <property type="match status" value="1"/>
</dbReference>
<dbReference type="EMBL" id="JAABFR010001086">
    <property type="protein sequence ID" value="MBD4337016.1"/>
    <property type="molecule type" value="Genomic_DNA"/>
</dbReference>
<protein>
    <recommendedName>
        <fullName evidence="3">Transcriptional regulator</fullName>
    </recommendedName>
</protein>
<dbReference type="Proteomes" id="UP000653002">
    <property type="component" value="Unassembled WGS sequence"/>
</dbReference>
<feature type="non-terminal residue" evidence="1">
    <location>
        <position position="1"/>
    </location>
</feature>
<evidence type="ECO:0000313" key="1">
    <source>
        <dbReference type="EMBL" id="MBD4337016.1"/>
    </source>
</evidence>
<dbReference type="AlphaFoldDB" id="A0A8I0L7D3"/>
<proteinExistence type="predicted"/>
<sequence length="48" mass="4965">VLGSSSEAAKALGVTIKTLEGWGDYLPESHESRAQLVTAGAVRARLPA</sequence>
<dbReference type="InterPro" id="IPR010982">
    <property type="entry name" value="Lambda_DNA-bd_dom_sf"/>
</dbReference>
<evidence type="ECO:0000313" key="2">
    <source>
        <dbReference type="Proteomes" id="UP000653002"/>
    </source>
</evidence>
<accession>A0A8I0L7D3</accession>
<comment type="caution">
    <text evidence="1">The sequence shown here is derived from an EMBL/GenBank/DDBJ whole genome shotgun (WGS) entry which is preliminary data.</text>
</comment>
<dbReference type="GO" id="GO:0003677">
    <property type="term" value="F:DNA binding"/>
    <property type="evidence" value="ECO:0007669"/>
    <property type="project" value="InterPro"/>
</dbReference>
<dbReference type="Pfam" id="PF14549">
    <property type="entry name" value="P22_Cro"/>
    <property type="match status" value="1"/>
</dbReference>
<gene>
    <name evidence="1" type="ORF">GUH15_13290</name>
</gene>
<dbReference type="SUPFAM" id="SSF47413">
    <property type="entry name" value="lambda repressor-like DNA-binding domains"/>
    <property type="match status" value="1"/>
</dbReference>
<reference evidence="1" key="1">
    <citation type="submission" date="2020-01" db="EMBL/GenBank/DDBJ databases">
        <authorList>
            <person name="Richard D."/>
        </authorList>
    </citation>
    <scope>NUCLEOTIDE SEQUENCE</scope>
    <source>
        <strain evidence="1">JP541</strain>
    </source>
</reference>
<evidence type="ECO:0008006" key="3">
    <source>
        <dbReference type="Google" id="ProtNLM"/>
    </source>
</evidence>
<name>A0A8I0L7D3_XANCI</name>
<organism evidence="1 2">
    <name type="scientific">Xanthomonas citri pv. citri</name>
    <dbReference type="NCBI Taxonomy" id="611301"/>
    <lineage>
        <taxon>Bacteria</taxon>
        <taxon>Pseudomonadati</taxon>
        <taxon>Pseudomonadota</taxon>
        <taxon>Gammaproteobacteria</taxon>
        <taxon>Lysobacterales</taxon>
        <taxon>Lysobacteraceae</taxon>
        <taxon>Xanthomonas</taxon>
    </lineage>
</organism>